<dbReference type="Gene3D" id="2.130.10.80">
    <property type="entry name" value="Galactose oxidase/kelch, beta-propeller"/>
    <property type="match status" value="1"/>
</dbReference>
<keyword evidence="6" id="KW-1185">Reference proteome</keyword>
<evidence type="ECO:0000256" key="2">
    <source>
        <dbReference type="SAM" id="SignalP"/>
    </source>
</evidence>
<dbReference type="STRING" id="106004.A0A1Y2G2E9"/>
<evidence type="ECO:0000259" key="3">
    <source>
        <dbReference type="Pfam" id="PF07250"/>
    </source>
</evidence>
<dbReference type="Proteomes" id="UP000193467">
    <property type="component" value="Unassembled WGS sequence"/>
</dbReference>
<dbReference type="EMBL" id="MCGR01000003">
    <property type="protein sequence ID" value="ORY90613.1"/>
    <property type="molecule type" value="Genomic_DNA"/>
</dbReference>
<dbReference type="OrthoDB" id="2019572at2759"/>
<evidence type="ECO:0000313" key="5">
    <source>
        <dbReference type="EMBL" id="ORY90613.1"/>
    </source>
</evidence>
<feature type="domain" description="Galactose oxidase-like Early set" evidence="4">
    <location>
        <begin position="509"/>
        <end position="604"/>
    </location>
</feature>
<gene>
    <name evidence="5" type="ORF">BCR35DRAFT_261315</name>
</gene>
<protein>
    <submittedName>
        <fullName evidence="5">Copper radical oxidase</fullName>
    </submittedName>
</protein>
<dbReference type="PANTHER" id="PTHR32208">
    <property type="entry name" value="SECRETED PROTEIN-RELATED"/>
    <property type="match status" value="1"/>
</dbReference>
<proteinExistence type="predicted"/>
<dbReference type="Gene3D" id="2.60.40.10">
    <property type="entry name" value="Immunoglobulins"/>
    <property type="match status" value="1"/>
</dbReference>
<accession>A0A1Y2G2E9</accession>
<dbReference type="InterPro" id="IPR013783">
    <property type="entry name" value="Ig-like_fold"/>
</dbReference>
<dbReference type="InterPro" id="IPR037293">
    <property type="entry name" value="Gal_Oxidase_central_sf"/>
</dbReference>
<evidence type="ECO:0000259" key="4">
    <source>
        <dbReference type="Pfam" id="PF09118"/>
    </source>
</evidence>
<dbReference type="CDD" id="cd02851">
    <property type="entry name" value="E_set_GO_C"/>
    <property type="match status" value="1"/>
</dbReference>
<dbReference type="Pfam" id="PF07250">
    <property type="entry name" value="Glyoxal_oxid_N"/>
    <property type="match status" value="1"/>
</dbReference>
<dbReference type="InParanoid" id="A0A1Y2G2E9"/>
<dbReference type="SUPFAM" id="SSF81296">
    <property type="entry name" value="E set domains"/>
    <property type="match status" value="1"/>
</dbReference>
<dbReference type="InterPro" id="IPR009880">
    <property type="entry name" value="Glyoxal_oxidase_N"/>
</dbReference>
<evidence type="ECO:0000313" key="6">
    <source>
        <dbReference type="Proteomes" id="UP000193467"/>
    </source>
</evidence>
<dbReference type="PANTHER" id="PTHR32208:SF96">
    <property type="entry name" value="GLYOXAL OXIDASE"/>
    <property type="match status" value="1"/>
</dbReference>
<evidence type="ECO:0000256" key="1">
    <source>
        <dbReference type="ARBA" id="ARBA00022729"/>
    </source>
</evidence>
<reference evidence="5 6" key="1">
    <citation type="submission" date="2016-07" db="EMBL/GenBank/DDBJ databases">
        <title>Pervasive Adenine N6-methylation of Active Genes in Fungi.</title>
        <authorList>
            <consortium name="DOE Joint Genome Institute"/>
            <person name="Mondo S.J."/>
            <person name="Dannebaum R.O."/>
            <person name="Kuo R.C."/>
            <person name="Labutti K."/>
            <person name="Haridas S."/>
            <person name="Kuo A."/>
            <person name="Salamov A."/>
            <person name="Ahrendt S.R."/>
            <person name="Lipzen A."/>
            <person name="Sullivan W."/>
            <person name="Andreopoulos W.B."/>
            <person name="Clum A."/>
            <person name="Lindquist E."/>
            <person name="Daum C."/>
            <person name="Ramamoorthy G.K."/>
            <person name="Gryganskyi A."/>
            <person name="Culley D."/>
            <person name="Magnuson J.K."/>
            <person name="James T.Y."/>
            <person name="O'Malley M.A."/>
            <person name="Stajich J.E."/>
            <person name="Spatafora J.W."/>
            <person name="Visel A."/>
            <person name="Grigoriev I.V."/>
        </authorList>
    </citation>
    <scope>NUCLEOTIDE SEQUENCE [LARGE SCALE GENOMIC DNA]</scope>
    <source>
        <strain evidence="5 6">62-1032</strain>
    </source>
</reference>
<feature type="domain" description="Glyoxal oxidase N-terminal" evidence="3">
    <location>
        <begin position="125"/>
        <end position="504"/>
    </location>
</feature>
<keyword evidence="1 2" id="KW-0732">Signal</keyword>
<dbReference type="SUPFAM" id="SSF50965">
    <property type="entry name" value="Galactose oxidase, central domain"/>
    <property type="match status" value="1"/>
</dbReference>
<dbReference type="Pfam" id="PF09118">
    <property type="entry name" value="GO-like_E_set"/>
    <property type="match status" value="1"/>
</dbReference>
<name>A0A1Y2G2E9_9BASI</name>
<feature type="signal peptide" evidence="2">
    <location>
        <begin position="1"/>
        <end position="28"/>
    </location>
</feature>
<dbReference type="AlphaFoldDB" id="A0A1Y2G2E9"/>
<dbReference type="InterPro" id="IPR011043">
    <property type="entry name" value="Gal_Oxase/kelch_b-propeller"/>
</dbReference>
<dbReference type="InterPro" id="IPR015202">
    <property type="entry name" value="GO-like_E_set"/>
</dbReference>
<sequence length="627" mass="67998">MVGAPPRRLRRSLLSSLLLISTLSLSVAASSSPLIEDDSLGVFDLSNSDFDDPLDPRNSFDEVAPFQLDESSVWHHHGKRALGKSWTGTTKLAQAGTSGVGAMQVSVVDDDHIIIYDKAENNALKAKNGKSAWGAIYTISTKKVRALNLETNSFCAGGGWLSNGTMVSAGGNPVQSYMNDAAGNGLAAIRLFTPCDNDKCDVYENPSRVRLTSARWYPSTVRLHDGSLMILGGMIAGGFNNAEATDNPTFEFYPPKGNGLQFYSKFLHDALNSNLFPITFLLPDGTIFVAANHIAMIYNWKKNTEKRLPSFPNGATVTYPASAPNTLLPLTIANNWTPEVFICGGTSPSVNLDGNPSKLSSKTNTSKNCYRMAITTAGIKNGWIVEAMPEARMMGDMVLTPDGKVFLVNGARSGIAGYGNVPDTIGASNSRNPTFRPTLYDPLLAKGKRFSTNFPSSKIERLYHSSATLIPDGRIFISGSNPNDAVSTTTYKTRYEVEMFSPPYMALTRPTFSALPKYMLYNHYYTLTVNIPSGTKKVTAVIMDLGYSTHGIHMNNRNVELKVTLSGKKLKVLAPRTNGIYAPGYAWLYVLADGVPSKGQRVMIGKFQQPPVSQSAIKNMLAKSKGA</sequence>
<dbReference type="InterPro" id="IPR014756">
    <property type="entry name" value="Ig_E-set"/>
</dbReference>
<feature type="chain" id="PRO_5013050655" evidence="2">
    <location>
        <begin position="29"/>
        <end position="627"/>
    </location>
</feature>
<organism evidence="5 6">
    <name type="scientific">Leucosporidium creatinivorum</name>
    <dbReference type="NCBI Taxonomy" id="106004"/>
    <lineage>
        <taxon>Eukaryota</taxon>
        <taxon>Fungi</taxon>
        <taxon>Dikarya</taxon>
        <taxon>Basidiomycota</taxon>
        <taxon>Pucciniomycotina</taxon>
        <taxon>Microbotryomycetes</taxon>
        <taxon>Leucosporidiales</taxon>
        <taxon>Leucosporidium</taxon>
    </lineage>
</organism>
<comment type="caution">
    <text evidence="5">The sequence shown here is derived from an EMBL/GenBank/DDBJ whole genome shotgun (WGS) entry which is preliminary data.</text>
</comment>